<reference evidence="1" key="1">
    <citation type="journal article" date="2020" name="Stud. Mycol.">
        <title>101 Dothideomycetes genomes: a test case for predicting lifestyles and emergence of pathogens.</title>
        <authorList>
            <person name="Haridas S."/>
            <person name="Albert R."/>
            <person name="Binder M."/>
            <person name="Bloem J."/>
            <person name="Labutti K."/>
            <person name="Salamov A."/>
            <person name="Andreopoulos B."/>
            <person name="Baker S."/>
            <person name="Barry K."/>
            <person name="Bills G."/>
            <person name="Bluhm B."/>
            <person name="Cannon C."/>
            <person name="Castanera R."/>
            <person name="Culley D."/>
            <person name="Daum C."/>
            <person name="Ezra D."/>
            <person name="Gonzalez J."/>
            <person name="Henrissat B."/>
            <person name="Kuo A."/>
            <person name="Liang C."/>
            <person name="Lipzen A."/>
            <person name="Lutzoni F."/>
            <person name="Magnuson J."/>
            <person name="Mondo S."/>
            <person name="Nolan M."/>
            <person name="Ohm R."/>
            <person name="Pangilinan J."/>
            <person name="Park H.-J."/>
            <person name="Ramirez L."/>
            <person name="Alfaro M."/>
            <person name="Sun H."/>
            <person name="Tritt A."/>
            <person name="Yoshinaga Y."/>
            <person name="Zwiers L.-H."/>
            <person name="Turgeon B."/>
            <person name="Goodwin S."/>
            <person name="Spatafora J."/>
            <person name="Crous P."/>
            <person name="Grigoriev I."/>
        </authorList>
    </citation>
    <scope>NUCLEOTIDE SEQUENCE</scope>
    <source>
        <strain evidence="1">CBS 525.71</strain>
    </source>
</reference>
<organism evidence="1 2">
    <name type="scientific">Macroventuria anomochaeta</name>
    <dbReference type="NCBI Taxonomy" id="301207"/>
    <lineage>
        <taxon>Eukaryota</taxon>
        <taxon>Fungi</taxon>
        <taxon>Dikarya</taxon>
        <taxon>Ascomycota</taxon>
        <taxon>Pezizomycotina</taxon>
        <taxon>Dothideomycetes</taxon>
        <taxon>Pleosporomycetidae</taxon>
        <taxon>Pleosporales</taxon>
        <taxon>Pleosporineae</taxon>
        <taxon>Didymellaceae</taxon>
        <taxon>Macroventuria</taxon>
    </lineage>
</organism>
<name>A0ACB6S971_9PLEO</name>
<proteinExistence type="predicted"/>
<protein>
    <submittedName>
        <fullName evidence="1">TPR-like protein</fullName>
    </submittedName>
</protein>
<dbReference type="EMBL" id="MU006706">
    <property type="protein sequence ID" value="KAF2630604.1"/>
    <property type="molecule type" value="Genomic_DNA"/>
</dbReference>
<dbReference type="Proteomes" id="UP000799754">
    <property type="component" value="Unassembled WGS sequence"/>
</dbReference>
<sequence>MNKFGRPTEEDFETVSDVVKGMIKASPGLMLARSQSSIDKHKVDFSLKGVPVGKFAERRRDTQALEQALLPHKGVKKRRLLVGYGLGGVGKTQLAANFARRQQRSFSSVLWLDGSSESSLKQSFATFASRIPAGQIPEASRLYAAGLGGDVDAVARDVIDWLSIADNSNWLLIVDNVDRDDRRREEDTEAYDVGEYLPEADHGSVLITTRLSHLGQLGEQWEVKNVDKEQAQTIFKTWYGRGVGQEADELLGLLDGLPLALAQAAAYMSETGMGFSTYTRLYKEQWQELMESHDGRRIPLRSYANGSVATTWTISYTAVRRRNEEAANLLLLWAHLDNKGLWHGLLAAASHKSTVAAERTAAWLGETARSEMEFTKAVGTLRSYSLVEEAGDQTGHSTHPVVHQWALHMQDDRQRTALSRLAVVLVGLAVPIDTERKYWKTQARLLAHAERCEKSVVKEDMMGQGAENGAREQEDEQSLLWAVHNLGDLYRDQGKLDKAETMYTQALDSKKKVLGEDHTSTLDTVNNLGLLYSDQGKLDKAEKMYTQALEGYKKALGEDHTSTLNTINNLGSLYRAQGKLDKAEEVYTQALEGYKKALGQDHTSTLRTSNNLGLLYSDQGKLDRAEKMYTQALEGYKKALGEDHTSTLITINNLGNLYRAQGKLDKAEEMYTQALEGYKKTVGPVGISTYVPALNTLWALGLLADSLGRIDETRILYSKALSGYEKVFGEGHPKCQPLRDNLVALNRRQLQSEPASRRHRVLKKLGWKWA</sequence>
<evidence type="ECO:0000313" key="2">
    <source>
        <dbReference type="Proteomes" id="UP000799754"/>
    </source>
</evidence>
<keyword evidence="2" id="KW-1185">Reference proteome</keyword>
<accession>A0ACB6S971</accession>
<comment type="caution">
    <text evidence="1">The sequence shown here is derived from an EMBL/GenBank/DDBJ whole genome shotgun (WGS) entry which is preliminary data.</text>
</comment>
<evidence type="ECO:0000313" key="1">
    <source>
        <dbReference type="EMBL" id="KAF2630604.1"/>
    </source>
</evidence>
<gene>
    <name evidence="1" type="ORF">BU25DRAFT_243551</name>
</gene>